<dbReference type="Proteomes" id="UP000826661">
    <property type="component" value="Chromosome II"/>
</dbReference>
<name>A0A8G0LA25_9HYPO</name>
<proteinExistence type="predicted"/>
<sequence length="104" mass="11644">MYVQVTIFASPSRSSRLRATKCVIMKLSSPVHVNRYSKMPNFYKIVSSLVAPGTTIRRLHISPINQSNLLESVPPSHFIYIPVDSLKQLSLCLLIFLPISPSSD</sequence>
<protein>
    <submittedName>
        <fullName evidence="1">Uncharacterized protein</fullName>
    </submittedName>
</protein>
<keyword evidence="2" id="KW-1185">Reference proteome</keyword>
<dbReference type="EMBL" id="CP075865">
    <property type="protein sequence ID" value="QYS97423.1"/>
    <property type="molecule type" value="Genomic_DNA"/>
</dbReference>
<evidence type="ECO:0000313" key="2">
    <source>
        <dbReference type="Proteomes" id="UP000826661"/>
    </source>
</evidence>
<reference evidence="1 2" key="1">
    <citation type="journal article" date="2021" name="BMC Genomics">
        <title>Telomere-to-telomere genome assembly of asparaginase-producing Trichoderma simmonsii.</title>
        <authorList>
            <person name="Chung D."/>
            <person name="Kwon Y.M."/>
            <person name="Yang Y."/>
        </authorList>
    </citation>
    <scope>NUCLEOTIDE SEQUENCE [LARGE SCALE GENOMIC DNA]</scope>
    <source>
        <strain evidence="1 2">GH-Sj1</strain>
    </source>
</reference>
<gene>
    <name evidence="1" type="ORF">H0G86_004653</name>
</gene>
<dbReference type="AlphaFoldDB" id="A0A8G0LA25"/>
<accession>A0A8G0LA25</accession>
<organism evidence="1 2">
    <name type="scientific">Trichoderma simmonsii</name>
    <dbReference type="NCBI Taxonomy" id="1491479"/>
    <lineage>
        <taxon>Eukaryota</taxon>
        <taxon>Fungi</taxon>
        <taxon>Dikarya</taxon>
        <taxon>Ascomycota</taxon>
        <taxon>Pezizomycotina</taxon>
        <taxon>Sordariomycetes</taxon>
        <taxon>Hypocreomycetidae</taxon>
        <taxon>Hypocreales</taxon>
        <taxon>Hypocreaceae</taxon>
        <taxon>Trichoderma</taxon>
    </lineage>
</organism>
<evidence type="ECO:0000313" key="1">
    <source>
        <dbReference type="EMBL" id="QYS97423.1"/>
    </source>
</evidence>